<proteinExistence type="predicted"/>
<protein>
    <submittedName>
        <fullName evidence="1">Uncharacterized protein</fullName>
    </submittedName>
</protein>
<accession>A0A183NP47</accession>
<sequence>MPKKIVNIIRNSYDVLNCKMVYGRQLTDSFEVKTGVRQGCLLPPFRFLLMIDWIMKTPTSGEKHEIQWTPRMQLHDPDFTDDMPLLSHTRQKMQEKTTSVAAVTVGLNINKGKSKILRYNTACNKLITLDREDLEDVKTFTYLRNIIDEHGGSDGDVNERIGSVEQEQHIYK</sequence>
<reference evidence="1 2" key="1">
    <citation type="submission" date="2018-11" db="EMBL/GenBank/DDBJ databases">
        <authorList>
            <consortium name="Pathogen Informatics"/>
        </authorList>
    </citation>
    <scope>NUCLEOTIDE SEQUENCE [LARGE SCALE GENOMIC DNA]</scope>
    <source>
        <strain>Denwood</strain>
        <strain evidence="2">Zambia</strain>
    </source>
</reference>
<name>A0A183NP47_9TREM</name>
<evidence type="ECO:0000313" key="2">
    <source>
        <dbReference type="Proteomes" id="UP000269396"/>
    </source>
</evidence>
<evidence type="ECO:0000313" key="1">
    <source>
        <dbReference type="EMBL" id="VDP00194.1"/>
    </source>
</evidence>
<dbReference type="AlphaFoldDB" id="A0A183NP47"/>
<gene>
    <name evidence="1" type="ORF">SMTD_LOCUS3883</name>
</gene>
<dbReference type="Proteomes" id="UP000269396">
    <property type="component" value="Unassembled WGS sequence"/>
</dbReference>
<organism evidence="1 2">
    <name type="scientific">Schistosoma mattheei</name>
    <dbReference type="NCBI Taxonomy" id="31246"/>
    <lineage>
        <taxon>Eukaryota</taxon>
        <taxon>Metazoa</taxon>
        <taxon>Spiralia</taxon>
        <taxon>Lophotrochozoa</taxon>
        <taxon>Platyhelminthes</taxon>
        <taxon>Trematoda</taxon>
        <taxon>Digenea</taxon>
        <taxon>Strigeidida</taxon>
        <taxon>Schistosomatoidea</taxon>
        <taxon>Schistosomatidae</taxon>
        <taxon>Schistosoma</taxon>
    </lineage>
</organism>
<keyword evidence="2" id="KW-1185">Reference proteome</keyword>
<dbReference type="PANTHER" id="PTHR47027">
    <property type="entry name" value="REVERSE TRANSCRIPTASE DOMAIN-CONTAINING PROTEIN"/>
    <property type="match status" value="1"/>
</dbReference>
<dbReference type="EMBL" id="UZAL01008436">
    <property type="protein sequence ID" value="VDP00194.1"/>
    <property type="molecule type" value="Genomic_DNA"/>
</dbReference>
<dbReference type="PANTHER" id="PTHR47027:SF25">
    <property type="entry name" value="REVERSE TRANSCRIPTASE DOMAIN-CONTAINING PROTEIN"/>
    <property type="match status" value="1"/>
</dbReference>